<dbReference type="RefSeq" id="WP_077388290.1">
    <property type="nucleotide sequence ID" value="NZ_CP019645.1"/>
</dbReference>
<gene>
    <name evidence="2" type="ORF">XJ32_02795</name>
</gene>
<dbReference type="Proteomes" id="UP000188298">
    <property type="component" value="Chromosome"/>
</dbReference>
<dbReference type="KEGG" id="hbl:XJ32_02795"/>
<dbReference type="EMBL" id="CP019645">
    <property type="protein sequence ID" value="AQQ59207.1"/>
    <property type="molecule type" value="Genomic_DNA"/>
</dbReference>
<evidence type="ECO:0000313" key="2">
    <source>
        <dbReference type="EMBL" id="AQQ59207.1"/>
    </source>
</evidence>
<feature type="transmembrane region" description="Helical" evidence="1">
    <location>
        <begin position="6"/>
        <end position="32"/>
    </location>
</feature>
<evidence type="ECO:0000256" key="1">
    <source>
        <dbReference type="SAM" id="Phobius"/>
    </source>
</evidence>
<name>A0A1Q2LGG3_9HELI</name>
<dbReference type="AlphaFoldDB" id="A0A1Q2LGG3"/>
<keyword evidence="1" id="KW-1133">Transmembrane helix</keyword>
<keyword evidence="1" id="KW-0812">Transmembrane</keyword>
<evidence type="ECO:0000313" key="3">
    <source>
        <dbReference type="Proteomes" id="UP000188298"/>
    </source>
</evidence>
<organism evidence="2 3">
    <name type="scientific">Helicobacter bilis</name>
    <dbReference type="NCBI Taxonomy" id="37372"/>
    <lineage>
        <taxon>Bacteria</taxon>
        <taxon>Pseudomonadati</taxon>
        <taxon>Campylobacterota</taxon>
        <taxon>Epsilonproteobacteria</taxon>
        <taxon>Campylobacterales</taxon>
        <taxon>Helicobacteraceae</taxon>
        <taxon>Helicobacter</taxon>
    </lineage>
</organism>
<accession>A0A1Q2LGG3</accession>
<protein>
    <submittedName>
        <fullName evidence="2">Uncharacterized protein</fullName>
    </submittedName>
</protein>
<keyword evidence="1" id="KW-0472">Membrane</keyword>
<reference evidence="2 3" key="1">
    <citation type="submission" date="2017-02" db="EMBL/GenBank/DDBJ databases">
        <title>Whole genome sequencing of Helicobacter bilis strain AAQJH.</title>
        <authorList>
            <person name="Conlan S."/>
            <person name="Thomas P.J."/>
            <person name="Mullikin J."/>
            <person name="Palmore T.N."/>
            <person name="Frank K.M."/>
            <person name="Segre J.A."/>
        </authorList>
    </citation>
    <scope>NUCLEOTIDE SEQUENCE [LARGE SCALE GENOMIC DNA]</scope>
    <source>
        <strain evidence="2 3">AAQJH</strain>
    </source>
</reference>
<feature type="transmembrane region" description="Helical" evidence="1">
    <location>
        <begin position="44"/>
        <end position="65"/>
    </location>
</feature>
<proteinExistence type="predicted"/>
<sequence>MIALYIFVVVPLWAFLHIFIVCVLIVFIFNFLCKRKNKKTLPYLLFAFLPAFFGAIIYVALWFAGGMGISERQSNFNFFSIFSPEYHKFRDLCKEISGTYKYATPLIESFSNEQLDNNEKWESYETNEYILNKQGNIAQVVTMYGNQLKNKDGYVIKTSTNAITIDFIYEKSYFLAPISSNSRCLVANEFILEKGERWLYGAFLEQLPLSYQVGYTQGNKNVLWFQKGVKTRFTEKLTKDTQ</sequence>